<dbReference type="AlphaFoldDB" id="A0A3F2RRT6"/>
<evidence type="ECO:0000313" key="1">
    <source>
        <dbReference type="EMBL" id="RLN48771.1"/>
    </source>
</evidence>
<accession>A0A3F2RRT6</accession>
<name>A0A3F2RRT6_9STRA</name>
<dbReference type="Proteomes" id="UP000277300">
    <property type="component" value="Unassembled WGS sequence"/>
</dbReference>
<dbReference type="EMBL" id="MBAD02002256">
    <property type="protein sequence ID" value="RLN48771.1"/>
    <property type="molecule type" value="Genomic_DNA"/>
</dbReference>
<evidence type="ECO:0000313" key="4">
    <source>
        <dbReference type="Proteomes" id="UP000284657"/>
    </source>
</evidence>
<dbReference type="EMBL" id="MBDO02000107">
    <property type="protein sequence ID" value="RLN62936.1"/>
    <property type="molecule type" value="Genomic_DNA"/>
</dbReference>
<gene>
    <name evidence="1" type="ORF">BBJ29_008916</name>
    <name evidence="2" type="ORF">BBP00_00004431</name>
</gene>
<reference evidence="3 4" key="1">
    <citation type="submission" date="2018-07" db="EMBL/GenBank/DDBJ databases">
        <title>Genome sequencing of oomycete isolates from Chile give support for New Zealand origin for Phytophthora kernoviae and make available the first Nothophytophthora sp. genome.</title>
        <authorList>
            <person name="Studholme D.J."/>
            <person name="Sanfuentes E."/>
            <person name="Panda P."/>
            <person name="Hill R."/>
            <person name="Sambles C."/>
            <person name="Grant M."/>
            <person name="Williams N.M."/>
            <person name="Mcdougal R.L."/>
        </authorList>
    </citation>
    <scope>NUCLEOTIDE SEQUENCE [LARGE SCALE GENOMIC DNA]</scope>
    <source>
        <strain evidence="2">Chile6</strain>
        <strain evidence="1">Chile7</strain>
    </source>
</reference>
<evidence type="ECO:0000313" key="2">
    <source>
        <dbReference type="EMBL" id="RLN62936.1"/>
    </source>
</evidence>
<protein>
    <submittedName>
        <fullName evidence="2">Uncharacterized protein</fullName>
    </submittedName>
</protein>
<dbReference type="OrthoDB" id="152870at2759"/>
<comment type="caution">
    <text evidence="2">The sequence shown here is derived from an EMBL/GenBank/DDBJ whole genome shotgun (WGS) entry which is preliminary data.</text>
</comment>
<dbReference type="Proteomes" id="UP000284657">
    <property type="component" value="Unassembled WGS sequence"/>
</dbReference>
<organism evidence="2 3">
    <name type="scientific">Phytophthora kernoviae</name>
    <dbReference type="NCBI Taxonomy" id="325452"/>
    <lineage>
        <taxon>Eukaryota</taxon>
        <taxon>Sar</taxon>
        <taxon>Stramenopiles</taxon>
        <taxon>Oomycota</taxon>
        <taxon>Peronosporomycetes</taxon>
        <taxon>Peronosporales</taxon>
        <taxon>Peronosporaceae</taxon>
        <taxon>Phytophthora</taxon>
    </lineage>
</organism>
<proteinExistence type="predicted"/>
<evidence type="ECO:0000313" key="3">
    <source>
        <dbReference type="Proteomes" id="UP000277300"/>
    </source>
</evidence>
<sequence length="303" mass="33284">MPRRPRDLHGNASNIHAIAEYMCNSELVAVAAAAHVGIDIDNIVDAASKTPLQVGIVKVSRAHQGDSHAHRKTRSCSAASCFAILQLQAVCSSCVVPVSPVAALKRARSNDTDLRLLKVSKQANTSSPHSPRAAVAAVMAQQQQHMQQAKAAEDALSPLVLACANIRYAITFIQNSRRHALALCLQNQWERALAVLEKIERANDKISRQRRSKVREQANANSDRVFDAQAMPLHPPQVLSPVKASNKPKRSVRFSDEVQVAEVEMIDRSPASMPMLMRDEILVLRASRPIPLRNFSEFWSSSS</sequence>